<reference evidence="2 3" key="1">
    <citation type="submission" date="2024-09" db="EMBL/GenBank/DDBJ databases">
        <authorList>
            <person name="Sun Q."/>
            <person name="Mori K."/>
        </authorList>
    </citation>
    <scope>NUCLEOTIDE SEQUENCE [LARGE SCALE GENOMIC DNA]</scope>
    <source>
        <strain evidence="2 3">JCM 1334</strain>
    </source>
</reference>
<dbReference type="Gene3D" id="3.40.50.300">
    <property type="entry name" value="P-loop containing nucleotide triphosphate hydrolases"/>
    <property type="match status" value="1"/>
</dbReference>
<proteinExistence type="predicted"/>
<dbReference type="InterPro" id="IPR027417">
    <property type="entry name" value="P-loop_NTPase"/>
</dbReference>
<dbReference type="EMBL" id="JBHMBC010000040">
    <property type="protein sequence ID" value="MFB9822156.1"/>
    <property type="molecule type" value="Genomic_DNA"/>
</dbReference>
<dbReference type="SMART" id="SM00382">
    <property type="entry name" value="AAA"/>
    <property type="match status" value="1"/>
</dbReference>
<organism evidence="2 3">
    <name type="scientific">Arthrobacter ramosus</name>
    <dbReference type="NCBI Taxonomy" id="1672"/>
    <lineage>
        <taxon>Bacteria</taxon>
        <taxon>Bacillati</taxon>
        <taxon>Actinomycetota</taxon>
        <taxon>Actinomycetes</taxon>
        <taxon>Micrococcales</taxon>
        <taxon>Micrococcaceae</taxon>
        <taxon>Arthrobacter</taxon>
    </lineage>
</organism>
<dbReference type="Proteomes" id="UP001589702">
    <property type="component" value="Unassembled WGS sequence"/>
</dbReference>
<gene>
    <name evidence="2" type="ORF">ACFFP1_22045</name>
</gene>
<dbReference type="InterPro" id="IPR003593">
    <property type="entry name" value="AAA+_ATPase"/>
</dbReference>
<accession>A0ABV5Y662</accession>
<dbReference type="RefSeq" id="WP_234749669.1">
    <property type="nucleotide sequence ID" value="NZ_BAAAWN010000001.1"/>
</dbReference>
<dbReference type="PANTHER" id="PTHR42759:SF1">
    <property type="entry name" value="MAGNESIUM-CHELATASE SUBUNIT CHLD"/>
    <property type="match status" value="1"/>
</dbReference>
<dbReference type="Pfam" id="PF00004">
    <property type="entry name" value="AAA"/>
    <property type="match status" value="1"/>
</dbReference>
<name>A0ABV5Y662_ARTRM</name>
<dbReference type="InterPro" id="IPR003959">
    <property type="entry name" value="ATPase_AAA_core"/>
</dbReference>
<comment type="caution">
    <text evidence="2">The sequence shown here is derived from an EMBL/GenBank/DDBJ whole genome shotgun (WGS) entry which is preliminary data.</text>
</comment>
<evidence type="ECO:0000313" key="2">
    <source>
        <dbReference type="EMBL" id="MFB9822156.1"/>
    </source>
</evidence>
<dbReference type="InterPro" id="IPR050764">
    <property type="entry name" value="CbbQ/NirQ/NorQ/GpvN"/>
</dbReference>
<protein>
    <submittedName>
        <fullName evidence="2">AAA family ATPase</fullName>
    </submittedName>
</protein>
<keyword evidence="3" id="KW-1185">Reference proteome</keyword>
<evidence type="ECO:0000259" key="1">
    <source>
        <dbReference type="SMART" id="SM00382"/>
    </source>
</evidence>
<evidence type="ECO:0000313" key="3">
    <source>
        <dbReference type="Proteomes" id="UP001589702"/>
    </source>
</evidence>
<dbReference type="CDD" id="cd00009">
    <property type="entry name" value="AAA"/>
    <property type="match status" value="1"/>
</dbReference>
<feature type="domain" description="AAA+ ATPase" evidence="1">
    <location>
        <begin position="38"/>
        <end position="207"/>
    </location>
</feature>
<dbReference type="PANTHER" id="PTHR42759">
    <property type="entry name" value="MOXR FAMILY PROTEIN"/>
    <property type="match status" value="1"/>
</dbReference>
<dbReference type="SUPFAM" id="SSF52540">
    <property type="entry name" value="P-loop containing nucleoside triphosphate hydrolases"/>
    <property type="match status" value="1"/>
</dbReference>
<sequence length="292" mass="32130">MPRIDRFDSPDDVSTALLGSHYFADRQLSTAVFLAQQLNRPVFLEGVPGGGKTSLAQATARATGRELIRLQCFSGMDAASALYDWDFAAQVLHLRSLQHGDASESVYAERFLAVRPLLKSLYSEHSVLLIDEVDRADEEFEAVLLEFLADFAITVPHFGTIRAKSAPMVFLTSNRTRDVHPALKRRCLYHYVGHPAPSRELEILLDRRPECGLNLAEDIVRYVNHIRGLDLVHSPGLAESLDFARALRELGHESLAGGNMADALPALIKHPEDMADVLAAVHSGAAPWADGD</sequence>